<name>A0A4C1WT03_EUMVA</name>
<evidence type="ECO:0000313" key="3">
    <source>
        <dbReference type="Proteomes" id="UP000299102"/>
    </source>
</evidence>
<dbReference type="AlphaFoldDB" id="A0A4C1WT03"/>
<evidence type="ECO:0000313" key="2">
    <source>
        <dbReference type="EMBL" id="GBP54626.1"/>
    </source>
</evidence>
<evidence type="ECO:0000256" key="1">
    <source>
        <dbReference type="SAM" id="MobiDB-lite"/>
    </source>
</evidence>
<organism evidence="2 3">
    <name type="scientific">Eumeta variegata</name>
    <name type="common">Bagworm moth</name>
    <name type="synonym">Eumeta japonica</name>
    <dbReference type="NCBI Taxonomy" id="151549"/>
    <lineage>
        <taxon>Eukaryota</taxon>
        <taxon>Metazoa</taxon>
        <taxon>Ecdysozoa</taxon>
        <taxon>Arthropoda</taxon>
        <taxon>Hexapoda</taxon>
        <taxon>Insecta</taxon>
        <taxon>Pterygota</taxon>
        <taxon>Neoptera</taxon>
        <taxon>Endopterygota</taxon>
        <taxon>Lepidoptera</taxon>
        <taxon>Glossata</taxon>
        <taxon>Ditrysia</taxon>
        <taxon>Tineoidea</taxon>
        <taxon>Psychidae</taxon>
        <taxon>Oiketicinae</taxon>
        <taxon>Eumeta</taxon>
    </lineage>
</organism>
<accession>A0A4C1WT03</accession>
<feature type="region of interest" description="Disordered" evidence="1">
    <location>
        <begin position="170"/>
        <end position="193"/>
    </location>
</feature>
<keyword evidence="3" id="KW-1185">Reference proteome</keyword>
<sequence length="235" mass="25819">MPEINVRLHLGVDYHPTSTPASISLVGTHRIKPAVQSHRFIPFISSPRLATAACSLRCYRDNGKIKSNGSSVAESVAFEAGGAGFDSDPIAESLNRFKPFVARHVKPDPEMDATNADPIQKQALMKCSSQILELCGENLDADFEKMLLEIKPGSIIVILRANKKLYRGILEKRPPEQSRGQQRRRESAGECPPLAQPYAAEPSACGPLYSPHSHCVRYQPHSGHGGAYSAYYTHR</sequence>
<dbReference type="Proteomes" id="UP000299102">
    <property type="component" value="Unassembled WGS sequence"/>
</dbReference>
<gene>
    <name evidence="2" type="ORF">EVAR_35888_1</name>
</gene>
<comment type="caution">
    <text evidence="2">The sequence shown here is derived from an EMBL/GenBank/DDBJ whole genome shotgun (WGS) entry which is preliminary data.</text>
</comment>
<protein>
    <submittedName>
        <fullName evidence="2">Uncharacterized protein</fullName>
    </submittedName>
</protein>
<dbReference type="EMBL" id="BGZK01000651">
    <property type="protein sequence ID" value="GBP54626.1"/>
    <property type="molecule type" value="Genomic_DNA"/>
</dbReference>
<proteinExistence type="predicted"/>
<reference evidence="2 3" key="1">
    <citation type="journal article" date="2019" name="Commun. Biol.">
        <title>The bagworm genome reveals a unique fibroin gene that provides high tensile strength.</title>
        <authorList>
            <person name="Kono N."/>
            <person name="Nakamura H."/>
            <person name="Ohtoshi R."/>
            <person name="Tomita M."/>
            <person name="Numata K."/>
            <person name="Arakawa K."/>
        </authorList>
    </citation>
    <scope>NUCLEOTIDE SEQUENCE [LARGE SCALE GENOMIC DNA]</scope>
</reference>